<organism evidence="3 4">
    <name type="scientific">Enterococcus quebecensis</name>
    <dbReference type="NCBI Taxonomy" id="903983"/>
    <lineage>
        <taxon>Bacteria</taxon>
        <taxon>Bacillati</taxon>
        <taxon>Bacillota</taxon>
        <taxon>Bacilli</taxon>
        <taxon>Lactobacillales</taxon>
        <taxon>Enterococcaceae</taxon>
        <taxon>Enterococcus</taxon>
    </lineage>
</organism>
<reference evidence="4" key="1">
    <citation type="submission" date="2016-09" db="EMBL/GenBank/DDBJ databases">
        <authorList>
            <person name="Gulvik C.A."/>
        </authorList>
    </citation>
    <scope>NUCLEOTIDE SEQUENCE [LARGE SCALE GENOMIC DNA]</scope>
    <source>
        <strain evidence="4">LMG 26306</strain>
    </source>
</reference>
<dbReference type="EMBL" id="MIKB01000001">
    <property type="protein sequence ID" value="OEG19272.1"/>
    <property type="molecule type" value="Genomic_DNA"/>
</dbReference>
<evidence type="ECO:0000313" key="4">
    <source>
        <dbReference type="Proteomes" id="UP000094764"/>
    </source>
</evidence>
<accession>A0A1E5H312</accession>
<protein>
    <recommendedName>
        <fullName evidence="2">WxL domain-containing protein</fullName>
    </recommendedName>
</protein>
<evidence type="ECO:0000256" key="1">
    <source>
        <dbReference type="SAM" id="SignalP"/>
    </source>
</evidence>
<feature type="domain" description="WxL" evidence="2">
    <location>
        <begin position="26"/>
        <end position="263"/>
    </location>
</feature>
<keyword evidence="1" id="KW-0732">Signal</keyword>
<dbReference type="AlphaFoldDB" id="A0A1E5H312"/>
<feature type="chain" id="PRO_5009178095" description="WxL domain-containing protein" evidence="1">
    <location>
        <begin position="26"/>
        <end position="263"/>
    </location>
</feature>
<dbReference type="RefSeq" id="WP_069633614.1">
    <property type="nucleotide sequence ID" value="NZ_JXKZ01000001.1"/>
</dbReference>
<dbReference type="InterPro" id="IPR027994">
    <property type="entry name" value="WxL_dom"/>
</dbReference>
<dbReference type="Proteomes" id="UP000094764">
    <property type="component" value="Unassembled WGS sequence"/>
</dbReference>
<proteinExistence type="predicted"/>
<keyword evidence="4" id="KW-1185">Reference proteome</keyword>
<dbReference type="STRING" id="903983.BCR23_00865"/>
<sequence length="263" mass="29225">MKIKLTIAFCLSYLFLITSNVDVLAKSIEQEGTIGFDAALIPPQVVDPEKPVKPVNPGPSPLTEGFLRIDFVPKLDFGRNRLSVKDQYYHANAQLFEDETGPRGNFVQITDSRANSAGWTLQVRQETDFMIAKDEKSQLKGSYISLDKTWTNSTMDKKYAPSLINDVIKIDKIKTTYDLAKADKGKGQGIWSVEFGASDENESGQDSTLTPLVDETGQPVLDPNFNNKQIHKNDAVTFFVPGSSDRVAGKYQTVLTWILSELP</sequence>
<comment type="caution">
    <text evidence="3">The sequence shown here is derived from an EMBL/GenBank/DDBJ whole genome shotgun (WGS) entry which is preliminary data.</text>
</comment>
<name>A0A1E5H312_9ENTE</name>
<evidence type="ECO:0000313" key="3">
    <source>
        <dbReference type="EMBL" id="OEG19272.1"/>
    </source>
</evidence>
<dbReference type="Pfam" id="PF13731">
    <property type="entry name" value="WxL"/>
    <property type="match status" value="1"/>
</dbReference>
<feature type="signal peptide" evidence="1">
    <location>
        <begin position="1"/>
        <end position="25"/>
    </location>
</feature>
<evidence type="ECO:0000259" key="2">
    <source>
        <dbReference type="Pfam" id="PF13731"/>
    </source>
</evidence>
<gene>
    <name evidence="3" type="ORF">BCR23_00865</name>
</gene>